<organism evidence="2 3">
    <name type="scientific">Liquorilactobacillus vini DSM 20605</name>
    <dbReference type="NCBI Taxonomy" id="1133569"/>
    <lineage>
        <taxon>Bacteria</taxon>
        <taxon>Bacillati</taxon>
        <taxon>Bacillota</taxon>
        <taxon>Bacilli</taxon>
        <taxon>Lactobacillales</taxon>
        <taxon>Lactobacillaceae</taxon>
        <taxon>Liquorilactobacillus</taxon>
    </lineage>
</organism>
<dbReference type="PATRIC" id="fig|1133569.4.peg.463"/>
<dbReference type="InterPro" id="IPR006059">
    <property type="entry name" value="SBP"/>
</dbReference>
<keyword evidence="1" id="KW-0732">Signal</keyword>
<comment type="caution">
    <text evidence="2">The sequence shown here is derived from an EMBL/GenBank/DDBJ whole genome shotgun (WGS) entry which is preliminary data.</text>
</comment>
<dbReference type="RefSeq" id="WP_056970872.1">
    <property type="nucleotide sequence ID" value="NZ_AYYX01000143.1"/>
</dbReference>
<dbReference type="Gene3D" id="3.40.190.10">
    <property type="entry name" value="Periplasmic binding protein-like II"/>
    <property type="match status" value="1"/>
</dbReference>
<evidence type="ECO:0000313" key="2">
    <source>
        <dbReference type="EMBL" id="KRM82290.1"/>
    </source>
</evidence>
<feature type="chain" id="PRO_5039448485" evidence="1">
    <location>
        <begin position="22"/>
        <end position="127"/>
    </location>
</feature>
<accession>A0A0R2BUF7</accession>
<protein>
    <submittedName>
        <fullName evidence="2">Uncharacterized protein</fullName>
    </submittedName>
</protein>
<evidence type="ECO:0000256" key="1">
    <source>
        <dbReference type="SAM" id="SignalP"/>
    </source>
</evidence>
<sequence>MNLKRLSLFALSFASIGLLLGGCSSSPSSSSSSSKTKITFWAAPNPPQLKFWKQMATKFEKQNPNITVKVSQMKESPTSEAAIQSAIASGTQPTISENITRSFATQLSKSGAIVSFNKNSILKKYTT</sequence>
<dbReference type="EMBL" id="AYYX01000143">
    <property type="protein sequence ID" value="KRM82290.1"/>
    <property type="molecule type" value="Genomic_DNA"/>
</dbReference>
<feature type="signal peptide" evidence="1">
    <location>
        <begin position="1"/>
        <end position="21"/>
    </location>
</feature>
<reference evidence="2 3" key="1">
    <citation type="journal article" date="2015" name="Genome Announc.">
        <title>Expanding the biotechnology potential of lactobacilli through comparative genomics of 213 strains and associated genera.</title>
        <authorList>
            <person name="Sun Z."/>
            <person name="Harris H.M."/>
            <person name="McCann A."/>
            <person name="Guo C."/>
            <person name="Argimon S."/>
            <person name="Zhang W."/>
            <person name="Yang X."/>
            <person name="Jeffery I.B."/>
            <person name="Cooney J.C."/>
            <person name="Kagawa T.F."/>
            <person name="Liu W."/>
            <person name="Song Y."/>
            <person name="Salvetti E."/>
            <person name="Wrobel A."/>
            <person name="Rasinkangas P."/>
            <person name="Parkhill J."/>
            <person name="Rea M.C."/>
            <person name="O'Sullivan O."/>
            <person name="Ritari J."/>
            <person name="Douillard F.P."/>
            <person name="Paul Ross R."/>
            <person name="Yang R."/>
            <person name="Briner A.E."/>
            <person name="Felis G.E."/>
            <person name="de Vos W.M."/>
            <person name="Barrangou R."/>
            <person name="Klaenhammer T.R."/>
            <person name="Caufield P.W."/>
            <person name="Cui Y."/>
            <person name="Zhang H."/>
            <person name="O'Toole P.W."/>
        </authorList>
    </citation>
    <scope>NUCLEOTIDE SEQUENCE [LARGE SCALE GENOMIC DNA]</scope>
    <source>
        <strain evidence="2 3">DSM 20605</strain>
    </source>
</reference>
<dbReference type="PROSITE" id="PS51257">
    <property type="entry name" value="PROKAR_LIPOPROTEIN"/>
    <property type="match status" value="1"/>
</dbReference>
<proteinExistence type="predicted"/>
<name>A0A0R2BUF7_9LACO</name>
<dbReference type="Pfam" id="PF13416">
    <property type="entry name" value="SBP_bac_8"/>
    <property type="match status" value="1"/>
</dbReference>
<dbReference type="STRING" id="1133569.FD21_GL000435"/>
<dbReference type="SUPFAM" id="SSF53850">
    <property type="entry name" value="Periplasmic binding protein-like II"/>
    <property type="match status" value="1"/>
</dbReference>
<dbReference type="Proteomes" id="UP000051576">
    <property type="component" value="Unassembled WGS sequence"/>
</dbReference>
<gene>
    <name evidence="2" type="ORF">FD21_GL000435</name>
</gene>
<dbReference type="AlphaFoldDB" id="A0A0R2BUF7"/>
<keyword evidence="3" id="KW-1185">Reference proteome</keyword>
<evidence type="ECO:0000313" key="3">
    <source>
        <dbReference type="Proteomes" id="UP000051576"/>
    </source>
</evidence>